<reference evidence="3 4" key="1">
    <citation type="submission" date="2018-08" db="EMBL/GenBank/DDBJ databases">
        <title>A genome reference for cultivated species of the human gut microbiota.</title>
        <authorList>
            <person name="Zou Y."/>
            <person name="Xue W."/>
            <person name="Luo G."/>
        </authorList>
    </citation>
    <scope>NUCLEOTIDE SEQUENCE [LARGE SCALE GENOMIC DNA]</scope>
    <source>
        <strain evidence="3 4">AF37-2AT</strain>
    </source>
</reference>
<sequence length="153" mass="18004">MNLGNNLYHARKKKGLSQEDVAEKIGVSRQTISKWETDETLPDIRQAKQLAILYGLALDELIEFDVDLQEIQETIERMRDEVTNKIDWTKAWSKKYPILESYQKEVNITYYAEALCKLLIRLEKEYGYDELNSMLVLKDILATVWKKRSEKKS</sequence>
<keyword evidence="1" id="KW-0238">DNA-binding</keyword>
<dbReference type="SMART" id="SM00530">
    <property type="entry name" value="HTH_XRE"/>
    <property type="match status" value="1"/>
</dbReference>
<organism evidence="3 4">
    <name type="scientific">Sellimonas intestinalis</name>
    <dbReference type="NCBI Taxonomy" id="1653434"/>
    <lineage>
        <taxon>Bacteria</taxon>
        <taxon>Bacillati</taxon>
        <taxon>Bacillota</taxon>
        <taxon>Clostridia</taxon>
        <taxon>Lachnospirales</taxon>
        <taxon>Lachnospiraceae</taxon>
        <taxon>Sellimonas</taxon>
    </lineage>
</organism>
<evidence type="ECO:0000313" key="4">
    <source>
        <dbReference type="Proteomes" id="UP000261080"/>
    </source>
</evidence>
<dbReference type="InterPro" id="IPR001387">
    <property type="entry name" value="Cro/C1-type_HTH"/>
</dbReference>
<comment type="caution">
    <text evidence="3">The sequence shown here is derived from an EMBL/GenBank/DDBJ whole genome shotgun (WGS) entry which is preliminary data.</text>
</comment>
<dbReference type="Pfam" id="PF01381">
    <property type="entry name" value="HTH_3"/>
    <property type="match status" value="1"/>
</dbReference>
<dbReference type="InterPro" id="IPR010982">
    <property type="entry name" value="Lambda_DNA-bd_dom_sf"/>
</dbReference>
<evidence type="ECO:0000313" key="3">
    <source>
        <dbReference type="EMBL" id="RGE87764.1"/>
    </source>
</evidence>
<dbReference type="PROSITE" id="PS50943">
    <property type="entry name" value="HTH_CROC1"/>
    <property type="match status" value="1"/>
</dbReference>
<dbReference type="RefSeq" id="WP_024731800.1">
    <property type="nucleotide sequence ID" value="NZ_CALBAT010000027.1"/>
</dbReference>
<dbReference type="PANTHER" id="PTHR46558:SF13">
    <property type="entry name" value="HTH-TYPE TRANSCRIPTIONAL REGULATOR IMMR"/>
    <property type="match status" value="1"/>
</dbReference>
<name>A0A3E3K2Q8_9FIRM</name>
<dbReference type="AlphaFoldDB" id="A0A3E3K2Q8"/>
<accession>A0A3E3K2Q8</accession>
<dbReference type="GO" id="GO:0003677">
    <property type="term" value="F:DNA binding"/>
    <property type="evidence" value="ECO:0007669"/>
    <property type="project" value="UniProtKB-KW"/>
</dbReference>
<dbReference type="Gene3D" id="1.10.260.40">
    <property type="entry name" value="lambda repressor-like DNA-binding domains"/>
    <property type="match status" value="1"/>
</dbReference>
<dbReference type="OrthoDB" id="9801008at2"/>
<dbReference type="CDD" id="cd00093">
    <property type="entry name" value="HTH_XRE"/>
    <property type="match status" value="1"/>
</dbReference>
<dbReference type="EMBL" id="QVLX01000003">
    <property type="protein sequence ID" value="RGE87764.1"/>
    <property type="molecule type" value="Genomic_DNA"/>
</dbReference>
<dbReference type="SUPFAM" id="SSF47413">
    <property type="entry name" value="lambda repressor-like DNA-binding domains"/>
    <property type="match status" value="1"/>
</dbReference>
<gene>
    <name evidence="3" type="ORF">DW016_06485</name>
</gene>
<evidence type="ECO:0000256" key="1">
    <source>
        <dbReference type="ARBA" id="ARBA00023125"/>
    </source>
</evidence>
<dbReference type="Proteomes" id="UP000261080">
    <property type="component" value="Unassembled WGS sequence"/>
</dbReference>
<proteinExistence type="predicted"/>
<keyword evidence="4" id="KW-1185">Reference proteome</keyword>
<dbReference type="PANTHER" id="PTHR46558">
    <property type="entry name" value="TRACRIPTIONAL REGULATORY PROTEIN-RELATED-RELATED"/>
    <property type="match status" value="1"/>
</dbReference>
<evidence type="ECO:0000259" key="2">
    <source>
        <dbReference type="PROSITE" id="PS50943"/>
    </source>
</evidence>
<protein>
    <submittedName>
        <fullName evidence="3">XRE family transcriptional regulator</fullName>
    </submittedName>
</protein>
<feature type="domain" description="HTH cro/C1-type" evidence="2">
    <location>
        <begin position="7"/>
        <end position="61"/>
    </location>
</feature>
<dbReference type="GeneID" id="97191806"/>